<dbReference type="PROSITE" id="PS51330">
    <property type="entry name" value="DHFR_2"/>
    <property type="match status" value="1"/>
</dbReference>
<evidence type="ECO:0000259" key="9">
    <source>
        <dbReference type="PROSITE" id="PS51330"/>
    </source>
</evidence>
<dbReference type="GO" id="GO:0046654">
    <property type="term" value="P:tetrahydrofolate biosynthetic process"/>
    <property type="evidence" value="ECO:0007669"/>
    <property type="project" value="UniProtKB-UniPathway"/>
</dbReference>
<dbReference type="CDD" id="cd00209">
    <property type="entry name" value="DHFR"/>
    <property type="match status" value="1"/>
</dbReference>
<dbReference type="GO" id="GO:0046655">
    <property type="term" value="P:folic acid metabolic process"/>
    <property type="evidence" value="ECO:0007669"/>
    <property type="project" value="TreeGrafter"/>
</dbReference>
<dbReference type="GO" id="GO:0006730">
    <property type="term" value="P:one-carbon metabolic process"/>
    <property type="evidence" value="ECO:0007669"/>
    <property type="project" value="UniProtKB-KW"/>
</dbReference>
<gene>
    <name evidence="10" type="ORF">D3250_05910</name>
</gene>
<dbReference type="UniPathway" id="UPA00077">
    <property type="reaction ID" value="UER00158"/>
</dbReference>
<dbReference type="GO" id="GO:0046452">
    <property type="term" value="P:dihydrofolate metabolic process"/>
    <property type="evidence" value="ECO:0007669"/>
    <property type="project" value="TreeGrafter"/>
</dbReference>
<accession>A0A3A4F303</accession>
<dbReference type="AlphaFoldDB" id="A0A3A4F303"/>
<dbReference type="EMBL" id="QYZP01000002">
    <property type="protein sequence ID" value="RJN32216.1"/>
    <property type="molecule type" value="Genomic_DNA"/>
</dbReference>
<feature type="domain" description="DHFR" evidence="9">
    <location>
        <begin position="6"/>
        <end position="179"/>
    </location>
</feature>
<evidence type="ECO:0000256" key="4">
    <source>
        <dbReference type="ARBA" id="ARBA00022563"/>
    </source>
</evidence>
<dbReference type="Gene3D" id="3.40.430.10">
    <property type="entry name" value="Dihydrofolate Reductase, subunit A"/>
    <property type="match status" value="1"/>
</dbReference>
<dbReference type="PANTHER" id="PTHR48069">
    <property type="entry name" value="DIHYDROFOLATE REDUCTASE"/>
    <property type="match status" value="1"/>
</dbReference>
<keyword evidence="11" id="KW-1185">Reference proteome</keyword>
<dbReference type="SUPFAM" id="SSF53597">
    <property type="entry name" value="Dihydrofolate reductase-like"/>
    <property type="match status" value="1"/>
</dbReference>
<dbReference type="EC" id="1.5.1.3" evidence="3 7"/>
<evidence type="ECO:0000313" key="10">
    <source>
        <dbReference type="EMBL" id="RJN32216.1"/>
    </source>
</evidence>
<sequence>MSRHVPVGMIWAEARGGVIGSGGAMPWHVPEDLAHFRDRTRGCPVVMGRKTWDSLPSRFRPLPGRTNIVITGDTATFRGLTESGAMPAHSLPEAVDMAHAHAEGAHTVWIMGGGSVYAEAVDSGIAELASVTRLDLDSPGDTYAPRLDPDEWALVNSEPSQGWMTSSTGLDYRFDTYRRR</sequence>
<dbReference type="Proteomes" id="UP000266615">
    <property type="component" value="Unassembled WGS sequence"/>
</dbReference>
<dbReference type="InterPro" id="IPR001796">
    <property type="entry name" value="DHFR_dom"/>
</dbReference>
<comment type="similarity">
    <text evidence="2 7 8">Belongs to the dihydrofolate reductase family.</text>
</comment>
<dbReference type="PIRSF" id="PIRSF000194">
    <property type="entry name" value="DHFR"/>
    <property type="match status" value="1"/>
</dbReference>
<dbReference type="GO" id="GO:0004146">
    <property type="term" value="F:dihydrofolate reductase activity"/>
    <property type="evidence" value="ECO:0007669"/>
    <property type="project" value="UniProtKB-EC"/>
</dbReference>
<name>A0A3A4F303_9MICC</name>
<evidence type="ECO:0000313" key="11">
    <source>
        <dbReference type="Proteomes" id="UP000266615"/>
    </source>
</evidence>
<dbReference type="GO" id="GO:0005829">
    <property type="term" value="C:cytosol"/>
    <property type="evidence" value="ECO:0007669"/>
    <property type="project" value="TreeGrafter"/>
</dbReference>
<evidence type="ECO:0000256" key="6">
    <source>
        <dbReference type="ARBA" id="ARBA00023002"/>
    </source>
</evidence>
<dbReference type="InterPro" id="IPR012259">
    <property type="entry name" value="DHFR"/>
</dbReference>
<dbReference type="GO" id="GO:0050661">
    <property type="term" value="F:NADP binding"/>
    <property type="evidence" value="ECO:0007669"/>
    <property type="project" value="InterPro"/>
</dbReference>
<dbReference type="PANTHER" id="PTHR48069:SF3">
    <property type="entry name" value="DIHYDROFOLATE REDUCTASE"/>
    <property type="match status" value="1"/>
</dbReference>
<comment type="function">
    <text evidence="7">Key enzyme in folate metabolism. Catalyzes an essential reaction for de novo glycine and purine synthesis, and for DNA precursor synthesis.</text>
</comment>
<evidence type="ECO:0000256" key="2">
    <source>
        <dbReference type="ARBA" id="ARBA00009539"/>
    </source>
</evidence>
<dbReference type="RefSeq" id="WP_119903006.1">
    <property type="nucleotide sequence ID" value="NZ_QYZP01000002.1"/>
</dbReference>
<evidence type="ECO:0000256" key="3">
    <source>
        <dbReference type="ARBA" id="ARBA00012856"/>
    </source>
</evidence>
<keyword evidence="4 7" id="KW-0554">One-carbon metabolism</keyword>
<organism evidence="10 11">
    <name type="scientific">Nesterenkonia natronophila</name>
    <dbReference type="NCBI Taxonomy" id="2174932"/>
    <lineage>
        <taxon>Bacteria</taxon>
        <taxon>Bacillati</taxon>
        <taxon>Actinomycetota</taxon>
        <taxon>Actinomycetes</taxon>
        <taxon>Micrococcales</taxon>
        <taxon>Micrococcaceae</taxon>
        <taxon>Nesterenkonia</taxon>
    </lineage>
</organism>
<reference evidence="10 11" key="1">
    <citation type="submission" date="2018-09" db="EMBL/GenBank/DDBJ databases">
        <title>Nesterenkonia natronophila sp. nov., an alkaliphilic actinobacteriume isolated from a soda lake, and emended description of the genus Nesterenkonia.</title>
        <authorList>
            <person name="Menes R.J."/>
            <person name="Iriarte A."/>
        </authorList>
    </citation>
    <scope>NUCLEOTIDE SEQUENCE [LARGE SCALE GENOMIC DNA]</scope>
    <source>
        <strain evidence="10 11">M8</strain>
    </source>
</reference>
<evidence type="ECO:0000256" key="7">
    <source>
        <dbReference type="PIRNR" id="PIRNR000194"/>
    </source>
</evidence>
<proteinExistence type="inferred from homology"/>
<dbReference type="InterPro" id="IPR017925">
    <property type="entry name" value="DHFR_CS"/>
</dbReference>
<comment type="catalytic activity">
    <reaction evidence="7">
        <text>(6S)-5,6,7,8-tetrahydrofolate + NADP(+) = 7,8-dihydrofolate + NADPH + H(+)</text>
        <dbReference type="Rhea" id="RHEA:15009"/>
        <dbReference type="ChEBI" id="CHEBI:15378"/>
        <dbReference type="ChEBI" id="CHEBI:57451"/>
        <dbReference type="ChEBI" id="CHEBI:57453"/>
        <dbReference type="ChEBI" id="CHEBI:57783"/>
        <dbReference type="ChEBI" id="CHEBI:58349"/>
        <dbReference type="EC" id="1.5.1.3"/>
    </reaction>
</comment>
<comment type="caution">
    <text evidence="10">The sequence shown here is derived from an EMBL/GenBank/DDBJ whole genome shotgun (WGS) entry which is preliminary data.</text>
</comment>
<comment type="pathway">
    <text evidence="1 7">Cofactor biosynthesis; tetrahydrofolate biosynthesis; 5,6,7,8-tetrahydrofolate from 7,8-dihydrofolate: step 1/1.</text>
</comment>
<keyword evidence="5 7" id="KW-0521">NADP</keyword>
<dbReference type="InterPro" id="IPR024072">
    <property type="entry name" value="DHFR-like_dom_sf"/>
</dbReference>
<evidence type="ECO:0000256" key="1">
    <source>
        <dbReference type="ARBA" id="ARBA00004903"/>
    </source>
</evidence>
<keyword evidence="6 7" id="KW-0560">Oxidoreductase</keyword>
<protein>
    <recommendedName>
        <fullName evidence="3 7">Dihydrofolate reductase</fullName>
        <ecNumber evidence="3 7">1.5.1.3</ecNumber>
    </recommendedName>
</protein>
<evidence type="ECO:0000256" key="5">
    <source>
        <dbReference type="ARBA" id="ARBA00022857"/>
    </source>
</evidence>
<dbReference type="PROSITE" id="PS00075">
    <property type="entry name" value="DHFR_1"/>
    <property type="match status" value="1"/>
</dbReference>
<dbReference type="Pfam" id="PF00186">
    <property type="entry name" value="DHFR_1"/>
    <property type="match status" value="1"/>
</dbReference>
<dbReference type="OrthoDB" id="9804315at2"/>
<dbReference type="PRINTS" id="PR00070">
    <property type="entry name" value="DHFR"/>
</dbReference>
<evidence type="ECO:0000256" key="8">
    <source>
        <dbReference type="RuleBase" id="RU004474"/>
    </source>
</evidence>